<comment type="caution">
    <text evidence="1">The sequence shown here is derived from an EMBL/GenBank/DDBJ whole genome shotgun (WGS) entry which is preliminary data.</text>
</comment>
<dbReference type="EMBL" id="BLLF01000293">
    <property type="protein sequence ID" value="GFH10180.1"/>
    <property type="molecule type" value="Genomic_DNA"/>
</dbReference>
<name>A0A699YJ84_HAELA</name>
<protein>
    <submittedName>
        <fullName evidence="1">Uncharacterized protein</fullName>
    </submittedName>
</protein>
<evidence type="ECO:0000313" key="1">
    <source>
        <dbReference type="EMBL" id="GFH10180.1"/>
    </source>
</evidence>
<reference evidence="1 2" key="1">
    <citation type="submission" date="2020-02" db="EMBL/GenBank/DDBJ databases">
        <title>Draft genome sequence of Haematococcus lacustris strain NIES-144.</title>
        <authorList>
            <person name="Morimoto D."/>
            <person name="Nakagawa S."/>
            <person name="Yoshida T."/>
            <person name="Sawayama S."/>
        </authorList>
    </citation>
    <scope>NUCLEOTIDE SEQUENCE [LARGE SCALE GENOMIC DNA]</scope>
    <source>
        <strain evidence="1 2">NIES-144</strain>
    </source>
</reference>
<evidence type="ECO:0000313" key="2">
    <source>
        <dbReference type="Proteomes" id="UP000485058"/>
    </source>
</evidence>
<organism evidence="1 2">
    <name type="scientific">Haematococcus lacustris</name>
    <name type="common">Green alga</name>
    <name type="synonym">Haematococcus pluvialis</name>
    <dbReference type="NCBI Taxonomy" id="44745"/>
    <lineage>
        <taxon>Eukaryota</taxon>
        <taxon>Viridiplantae</taxon>
        <taxon>Chlorophyta</taxon>
        <taxon>core chlorophytes</taxon>
        <taxon>Chlorophyceae</taxon>
        <taxon>CS clade</taxon>
        <taxon>Chlamydomonadales</taxon>
        <taxon>Haematococcaceae</taxon>
        <taxon>Haematococcus</taxon>
    </lineage>
</organism>
<sequence>MLWALGRLGYRPPPASLLPVEGSLYRRMSSLTAREAAALSWALRSLQYTPDAALLEQLVRHCQALAPTFTAKEWAVVLGGLADRVQGDAERSTYIEDLLLSPEVTPAHPHTLPTQ</sequence>
<proteinExistence type="predicted"/>
<gene>
    <name evidence="1" type="ORF">HaLaN_05448</name>
</gene>
<keyword evidence="2" id="KW-1185">Reference proteome</keyword>
<accession>A0A699YJ84</accession>
<dbReference type="Proteomes" id="UP000485058">
    <property type="component" value="Unassembled WGS sequence"/>
</dbReference>
<dbReference type="AlphaFoldDB" id="A0A699YJ84"/>